<dbReference type="Proteomes" id="UP000823775">
    <property type="component" value="Unassembled WGS sequence"/>
</dbReference>
<gene>
    <name evidence="1" type="ORF">HAX54_025429</name>
</gene>
<keyword evidence="2" id="KW-1185">Reference proteome</keyword>
<reference evidence="1 2" key="1">
    <citation type="journal article" date="2021" name="BMC Genomics">
        <title>Datura genome reveals duplications of psychoactive alkaloid biosynthetic genes and high mutation rate following tissue culture.</title>
        <authorList>
            <person name="Rajewski A."/>
            <person name="Carter-House D."/>
            <person name="Stajich J."/>
            <person name="Litt A."/>
        </authorList>
    </citation>
    <scope>NUCLEOTIDE SEQUENCE [LARGE SCALE GENOMIC DNA]</scope>
    <source>
        <strain evidence="1">AR-01</strain>
    </source>
</reference>
<dbReference type="EMBL" id="JACEIK010003089">
    <property type="protein sequence ID" value="MCD9640243.1"/>
    <property type="molecule type" value="Genomic_DNA"/>
</dbReference>
<evidence type="ECO:0000313" key="1">
    <source>
        <dbReference type="EMBL" id="MCD9640243.1"/>
    </source>
</evidence>
<organism evidence="1 2">
    <name type="scientific">Datura stramonium</name>
    <name type="common">Jimsonweed</name>
    <name type="synonym">Common thornapple</name>
    <dbReference type="NCBI Taxonomy" id="4076"/>
    <lineage>
        <taxon>Eukaryota</taxon>
        <taxon>Viridiplantae</taxon>
        <taxon>Streptophyta</taxon>
        <taxon>Embryophyta</taxon>
        <taxon>Tracheophyta</taxon>
        <taxon>Spermatophyta</taxon>
        <taxon>Magnoliopsida</taxon>
        <taxon>eudicotyledons</taxon>
        <taxon>Gunneridae</taxon>
        <taxon>Pentapetalae</taxon>
        <taxon>asterids</taxon>
        <taxon>lamiids</taxon>
        <taxon>Solanales</taxon>
        <taxon>Solanaceae</taxon>
        <taxon>Solanoideae</taxon>
        <taxon>Datureae</taxon>
        <taxon>Datura</taxon>
    </lineage>
</organism>
<accession>A0ABS8UZH5</accession>
<comment type="caution">
    <text evidence="1">The sequence shown here is derived from an EMBL/GenBank/DDBJ whole genome shotgun (WGS) entry which is preliminary data.</text>
</comment>
<name>A0ABS8UZH5_DATST</name>
<evidence type="ECO:0000313" key="2">
    <source>
        <dbReference type="Proteomes" id="UP000823775"/>
    </source>
</evidence>
<sequence length="111" mass="12993">MLYEPLRLTLDDNLISEDNKINNNSYDSLNAETNKYLDGEDEQTSGDGRECREFHEMEEEIYEENFEANDKASPRPCKSVRLLEVTSDQCKTSKYEFKRIVVDNITIAEMR</sequence>
<protein>
    <submittedName>
        <fullName evidence="1">Uncharacterized protein</fullName>
    </submittedName>
</protein>
<proteinExistence type="predicted"/>